<dbReference type="EMBL" id="AATQ01000016">
    <property type="protein sequence ID" value="EAU46229.1"/>
    <property type="molecule type" value="Genomic_DNA"/>
</dbReference>
<evidence type="ECO:0000313" key="4">
    <source>
        <dbReference type="Proteomes" id="UP000006230"/>
    </source>
</evidence>
<protein>
    <recommendedName>
        <fullName evidence="5">Outer membrane chaperone Skp (OmpH)</fullName>
    </recommendedName>
</protein>
<dbReference type="eggNOG" id="COG2825">
    <property type="taxonomic scope" value="Bacteria"/>
</dbReference>
<keyword evidence="2" id="KW-0732">Signal</keyword>
<evidence type="ECO:0000256" key="1">
    <source>
        <dbReference type="SAM" id="Coils"/>
    </source>
</evidence>
<feature type="coiled-coil region" evidence="1">
    <location>
        <begin position="54"/>
        <end position="88"/>
    </location>
</feature>
<comment type="caution">
    <text evidence="3">The sequence shown here is derived from an EMBL/GenBank/DDBJ whole genome shotgun (WGS) entry which is preliminary data.</text>
</comment>
<gene>
    <name evidence="3" type="ORF">R2601_25066</name>
</gene>
<reference evidence="3 4" key="1">
    <citation type="journal article" date="2010" name="J. Bacteriol.">
        <title>Genome sequences of Pelagibaca bermudensis HTCC2601T and Maritimibacter alkaliphilus HTCC2654T, the type strains of two marine Roseobacter genera.</title>
        <authorList>
            <person name="Thrash J.C."/>
            <person name="Cho J.C."/>
            <person name="Ferriera S."/>
            <person name="Johnson J."/>
            <person name="Vergin K.L."/>
            <person name="Giovannoni S.J."/>
        </authorList>
    </citation>
    <scope>NUCLEOTIDE SEQUENCE [LARGE SCALE GENOMIC DNA]</scope>
    <source>
        <strain evidence="4">DSM 26914 / JCM 13377 / KCTC 12554 / HTCC2601</strain>
    </source>
</reference>
<dbReference type="Pfam" id="PF03938">
    <property type="entry name" value="OmpH"/>
    <property type="match status" value="1"/>
</dbReference>
<dbReference type="RefSeq" id="WP_007800537.1">
    <property type="nucleotide sequence ID" value="NZ_DS022276.1"/>
</dbReference>
<organism evidence="3 4">
    <name type="scientific">Salipiger bermudensis (strain DSM 26914 / JCM 13377 / KCTC 12554 / HTCC2601)</name>
    <name type="common">Pelagibaca bermudensis</name>
    <dbReference type="NCBI Taxonomy" id="314265"/>
    <lineage>
        <taxon>Bacteria</taxon>
        <taxon>Pseudomonadati</taxon>
        <taxon>Pseudomonadota</taxon>
        <taxon>Alphaproteobacteria</taxon>
        <taxon>Rhodobacterales</taxon>
        <taxon>Roseobacteraceae</taxon>
        <taxon>Salipiger</taxon>
    </lineage>
</organism>
<evidence type="ECO:0000256" key="2">
    <source>
        <dbReference type="SAM" id="SignalP"/>
    </source>
</evidence>
<dbReference type="SMART" id="SM00935">
    <property type="entry name" value="OmpH"/>
    <property type="match status" value="1"/>
</dbReference>
<keyword evidence="1" id="KW-0175">Coiled coil</keyword>
<sequence length="190" mass="20750">MIRALRHLVLALGLGLAAGAASAQGADPGIVESDFLTIEFDRLFAESAYGERVAERLEQEGTEIAAENRRIEAELTSEERELTEKRATLDPMEFRALADAFDQKVQGLRREQDAKARAVGELSERLRREFITASEPVIEQIMREAGAVVILEKRSLFLSADVIDITDAAIARIDAEIGDGSEASEAPAQP</sequence>
<accession>Q0FQ25</accession>
<dbReference type="InterPro" id="IPR005632">
    <property type="entry name" value="Chaperone_Skp"/>
</dbReference>
<evidence type="ECO:0008006" key="5">
    <source>
        <dbReference type="Google" id="ProtNLM"/>
    </source>
</evidence>
<dbReference type="AlphaFoldDB" id="Q0FQ25"/>
<name>Q0FQ25_SALBH</name>
<dbReference type="GO" id="GO:0051082">
    <property type="term" value="F:unfolded protein binding"/>
    <property type="evidence" value="ECO:0007669"/>
    <property type="project" value="InterPro"/>
</dbReference>
<dbReference type="OrthoDB" id="7868372at2"/>
<proteinExistence type="predicted"/>
<keyword evidence="4" id="KW-1185">Reference proteome</keyword>
<feature type="signal peptide" evidence="2">
    <location>
        <begin position="1"/>
        <end position="23"/>
    </location>
</feature>
<dbReference type="SUPFAM" id="SSF111384">
    <property type="entry name" value="OmpH-like"/>
    <property type="match status" value="1"/>
</dbReference>
<dbReference type="Gene3D" id="3.30.910.20">
    <property type="entry name" value="Skp domain"/>
    <property type="match status" value="1"/>
</dbReference>
<feature type="chain" id="PRO_5004171863" description="Outer membrane chaperone Skp (OmpH)" evidence="2">
    <location>
        <begin position="24"/>
        <end position="190"/>
    </location>
</feature>
<dbReference type="InterPro" id="IPR024930">
    <property type="entry name" value="Skp_dom_sf"/>
</dbReference>
<dbReference type="Proteomes" id="UP000006230">
    <property type="component" value="Unassembled WGS sequence"/>
</dbReference>
<dbReference type="STRING" id="314265.R2601_25066"/>
<dbReference type="HOGENOM" id="CLU_085354_1_1_5"/>
<evidence type="ECO:0000313" key="3">
    <source>
        <dbReference type="EMBL" id="EAU46229.1"/>
    </source>
</evidence>